<dbReference type="Proteomes" id="UP000008021">
    <property type="component" value="Chromosome 6"/>
</dbReference>
<evidence type="ECO:0000256" key="3">
    <source>
        <dbReference type="ARBA" id="ARBA00023125"/>
    </source>
</evidence>
<evidence type="ECO:0000256" key="6">
    <source>
        <dbReference type="SAM" id="MobiDB-lite"/>
    </source>
</evidence>
<sequence length="351" mass="37292">MVEVVVKKEARSIVRGRWHVEASKEAAVAAAPAVVAAPAPRVVRVLYRDHDATDSSGDDDGEDDAPRRARLLVHEIHVARQPVAMSPAAASSSQRRRVGPMKRRTEAAVDATAAAVAEVAPERKFRGVRKRPWGKYGAEIRVSQQSARVWLGTFDTAEEAARVYDHAALRLRGPSATTNFPVTPTAAPSPPPPRDTNAGAASGYDESSDESQLVGSPVSVLRPMPARATAKKEAKEEDDSAPDILAEDAARGVSTGDGLISPFTGDVMNFPPPDEDMFGGGIAFGEPTPPPMVFDDDCMARLGHAPNDDEHPGSSFLDDDLGDLPSWTEVDGFFSDVGGDDLFAAEPLPAL</sequence>
<keyword evidence="4" id="KW-0804">Transcription</keyword>
<evidence type="ECO:0000313" key="8">
    <source>
        <dbReference type="EnsemblPlants" id="OMERI06G04590.1"/>
    </source>
</evidence>
<dbReference type="PRINTS" id="PR00367">
    <property type="entry name" value="ETHRSPELEMNT"/>
</dbReference>
<organism evidence="8">
    <name type="scientific">Oryza meridionalis</name>
    <dbReference type="NCBI Taxonomy" id="40149"/>
    <lineage>
        <taxon>Eukaryota</taxon>
        <taxon>Viridiplantae</taxon>
        <taxon>Streptophyta</taxon>
        <taxon>Embryophyta</taxon>
        <taxon>Tracheophyta</taxon>
        <taxon>Spermatophyta</taxon>
        <taxon>Magnoliopsida</taxon>
        <taxon>Liliopsida</taxon>
        <taxon>Poales</taxon>
        <taxon>Poaceae</taxon>
        <taxon>BOP clade</taxon>
        <taxon>Oryzoideae</taxon>
        <taxon>Oryzeae</taxon>
        <taxon>Oryzinae</taxon>
        <taxon>Oryza</taxon>
    </lineage>
</organism>
<dbReference type="SMART" id="SM00380">
    <property type="entry name" value="AP2"/>
    <property type="match status" value="1"/>
</dbReference>
<dbReference type="PROSITE" id="PS51032">
    <property type="entry name" value="AP2_ERF"/>
    <property type="match status" value="1"/>
</dbReference>
<evidence type="ECO:0000313" key="9">
    <source>
        <dbReference type="Proteomes" id="UP000008021"/>
    </source>
</evidence>
<dbReference type="InterPro" id="IPR001471">
    <property type="entry name" value="AP2/ERF_dom"/>
</dbReference>
<dbReference type="GO" id="GO:0003700">
    <property type="term" value="F:DNA-binding transcription factor activity"/>
    <property type="evidence" value="ECO:0007669"/>
    <property type="project" value="InterPro"/>
</dbReference>
<keyword evidence="5" id="KW-0539">Nucleus</keyword>
<reference evidence="8" key="1">
    <citation type="submission" date="2015-04" db="UniProtKB">
        <authorList>
            <consortium name="EnsemblPlants"/>
        </authorList>
    </citation>
    <scope>IDENTIFICATION</scope>
</reference>
<dbReference type="FunFam" id="3.30.730.10:FF:000001">
    <property type="entry name" value="Ethylene-responsive transcription factor 2"/>
    <property type="match status" value="1"/>
</dbReference>
<accession>A0A0E0DXA8</accession>
<comment type="subcellular location">
    <subcellularLocation>
        <location evidence="1">Nucleus</location>
    </subcellularLocation>
</comment>
<dbReference type="eggNOG" id="ENOG502R7AV">
    <property type="taxonomic scope" value="Eukaryota"/>
</dbReference>
<protein>
    <recommendedName>
        <fullName evidence="7">AP2/ERF domain-containing protein</fullName>
    </recommendedName>
</protein>
<name>A0A0E0DXA8_9ORYZ</name>
<dbReference type="Gramene" id="OMERI06G04590.1">
    <property type="protein sequence ID" value="OMERI06G04590.1"/>
    <property type="gene ID" value="OMERI06G04590"/>
</dbReference>
<dbReference type="GO" id="GO:0003677">
    <property type="term" value="F:DNA binding"/>
    <property type="evidence" value="ECO:0007669"/>
    <property type="project" value="UniProtKB-KW"/>
</dbReference>
<dbReference type="HOGENOM" id="CLU_062946_1_0_1"/>
<feature type="region of interest" description="Disordered" evidence="6">
    <location>
        <begin position="174"/>
        <end position="244"/>
    </location>
</feature>
<reference evidence="8" key="2">
    <citation type="submission" date="2018-05" db="EMBL/GenBank/DDBJ databases">
        <title>OmerRS3 (Oryza meridionalis Reference Sequence Version 3).</title>
        <authorList>
            <person name="Zhang J."/>
            <person name="Kudrna D."/>
            <person name="Lee S."/>
            <person name="Talag J."/>
            <person name="Welchert J."/>
            <person name="Wing R.A."/>
        </authorList>
    </citation>
    <scope>NUCLEOTIDE SEQUENCE [LARGE SCALE GENOMIC DNA]</scope>
    <source>
        <strain evidence="8">cv. OR44</strain>
    </source>
</reference>
<keyword evidence="2" id="KW-0805">Transcription regulation</keyword>
<evidence type="ECO:0000256" key="2">
    <source>
        <dbReference type="ARBA" id="ARBA00023015"/>
    </source>
</evidence>
<keyword evidence="3" id="KW-0238">DNA-binding</keyword>
<dbReference type="STRING" id="40149.A0A0E0DXA8"/>
<feature type="domain" description="AP2/ERF" evidence="7">
    <location>
        <begin position="124"/>
        <end position="181"/>
    </location>
</feature>
<dbReference type="InterPro" id="IPR016177">
    <property type="entry name" value="DNA-bd_dom_sf"/>
</dbReference>
<dbReference type="PANTHER" id="PTHR31194:SF177">
    <property type="entry name" value="AP2_ERF DOMAIN-CONTAINING PROTEIN"/>
    <property type="match status" value="1"/>
</dbReference>
<keyword evidence="9" id="KW-1185">Reference proteome</keyword>
<proteinExistence type="predicted"/>
<dbReference type="PANTHER" id="PTHR31194">
    <property type="entry name" value="SHN SHINE , DNA BINDING / TRANSCRIPTION FACTOR"/>
    <property type="match status" value="1"/>
</dbReference>
<evidence type="ECO:0000256" key="5">
    <source>
        <dbReference type="ARBA" id="ARBA00023242"/>
    </source>
</evidence>
<dbReference type="Pfam" id="PF00847">
    <property type="entry name" value="AP2"/>
    <property type="match status" value="1"/>
</dbReference>
<evidence type="ECO:0000256" key="4">
    <source>
        <dbReference type="ARBA" id="ARBA00023163"/>
    </source>
</evidence>
<evidence type="ECO:0000256" key="1">
    <source>
        <dbReference type="ARBA" id="ARBA00004123"/>
    </source>
</evidence>
<dbReference type="EnsemblPlants" id="OMERI06G04590.1">
    <property type="protein sequence ID" value="OMERI06G04590.1"/>
    <property type="gene ID" value="OMERI06G04590"/>
</dbReference>
<dbReference type="InterPro" id="IPR036955">
    <property type="entry name" value="AP2/ERF_dom_sf"/>
</dbReference>
<dbReference type="GO" id="GO:0005634">
    <property type="term" value="C:nucleus"/>
    <property type="evidence" value="ECO:0007669"/>
    <property type="project" value="UniProtKB-SubCell"/>
</dbReference>
<evidence type="ECO:0000259" key="7">
    <source>
        <dbReference type="PROSITE" id="PS51032"/>
    </source>
</evidence>
<dbReference type="SUPFAM" id="SSF54171">
    <property type="entry name" value="DNA-binding domain"/>
    <property type="match status" value="1"/>
</dbReference>
<dbReference type="AlphaFoldDB" id="A0A0E0DXA8"/>
<dbReference type="CDD" id="cd00018">
    <property type="entry name" value="AP2"/>
    <property type="match status" value="1"/>
</dbReference>
<dbReference type="InterPro" id="IPR050913">
    <property type="entry name" value="AP2/ERF_ERF"/>
</dbReference>
<dbReference type="Gene3D" id="3.30.730.10">
    <property type="entry name" value="AP2/ERF domain"/>
    <property type="match status" value="1"/>
</dbReference>